<reference evidence="1" key="1">
    <citation type="journal article" date="2005" name="Environ. Microbiol.">
        <title>Genetic and functional properties of uncultivated thermophilic crenarchaeotes from a subsurface gold mine as revealed by analysis of genome fragments.</title>
        <authorList>
            <person name="Nunoura T."/>
            <person name="Hirayama H."/>
            <person name="Takami H."/>
            <person name="Oida H."/>
            <person name="Nishi S."/>
            <person name="Shimamura S."/>
            <person name="Suzuki Y."/>
            <person name="Inagaki F."/>
            <person name="Takai K."/>
            <person name="Nealson K.H."/>
            <person name="Horikoshi K."/>
        </authorList>
    </citation>
    <scope>NUCLEOTIDE SEQUENCE</scope>
</reference>
<proteinExistence type="predicted"/>
<dbReference type="EMBL" id="AP011802">
    <property type="protein sequence ID" value="BAL59191.1"/>
    <property type="molecule type" value="Genomic_DNA"/>
</dbReference>
<protein>
    <recommendedName>
        <fullName evidence="2">HicB-like antitoxin of toxin-antitoxin system domain-containing protein</fullName>
    </recommendedName>
</protein>
<dbReference type="SUPFAM" id="SSF143100">
    <property type="entry name" value="TTHA1013/TTHA0281-like"/>
    <property type="match status" value="1"/>
</dbReference>
<name>H5SSQ5_ACEAU</name>
<dbReference type="AlphaFoldDB" id="H5SSQ5"/>
<reference evidence="1" key="2">
    <citation type="journal article" date="2012" name="PLoS ONE">
        <title>A Deeply Branching Thermophilic Bacterium with an Ancient Acetyl-CoA Pathway Dominates a Subsurface Ecosystem.</title>
        <authorList>
            <person name="Takami H."/>
            <person name="Noguchi H."/>
            <person name="Takaki Y."/>
            <person name="Uchiyama I."/>
            <person name="Toyoda A."/>
            <person name="Nishi S."/>
            <person name="Chee G.-J."/>
            <person name="Arai W."/>
            <person name="Nunoura T."/>
            <person name="Itoh T."/>
            <person name="Hattori M."/>
            <person name="Takai K."/>
        </authorList>
    </citation>
    <scope>NUCLEOTIDE SEQUENCE</scope>
</reference>
<gene>
    <name evidence="1" type="ORF">HGMM_OP3C346</name>
</gene>
<dbReference type="Pfam" id="PF21748">
    <property type="entry name" value="UPF0150"/>
    <property type="match status" value="1"/>
</dbReference>
<evidence type="ECO:0000313" key="1">
    <source>
        <dbReference type="EMBL" id="BAL59191.1"/>
    </source>
</evidence>
<sequence length="69" mass="7480">MIARVPEASGFFAQGDSFEEARENLRDVIEGNVLLALQLGLKIPRIAGVEIEERRVAGLTSPHGKAHTP</sequence>
<dbReference type="InterPro" id="IPR049389">
    <property type="entry name" value="TTHA0281-like"/>
</dbReference>
<dbReference type="InterPro" id="IPR035069">
    <property type="entry name" value="TTHA1013/TTHA0281-like"/>
</dbReference>
<dbReference type="Gene3D" id="3.30.160.250">
    <property type="match status" value="1"/>
</dbReference>
<organism evidence="1">
    <name type="scientific">Acetithermum autotrophicum</name>
    <dbReference type="NCBI Taxonomy" id="1446466"/>
    <lineage>
        <taxon>Bacteria</taxon>
        <taxon>Candidatus Bipolaricaulota</taxon>
        <taxon>Candidatus Acetithermum</taxon>
    </lineage>
</organism>
<accession>H5SSQ5</accession>
<evidence type="ECO:0008006" key="2">
    <source>
        <dbReference type="Google" id="ProtNLM"/>
    </source>
</evidence>